<evidence type="ECO:0000313" key="2">
    <source>
        <dbReference type="EMBL" id="OOF45799.1"/>
    </source>
</evidence>
<comment type="caution">
    <text evidence="3">The sequence shown here is derived from an EMBL/GenBank/DDBJ whole genome shotgun (WGS) entry which is preliminary data.</text>
</comment>
<dbReference type="CDD" id="cd22231">
    <property type="entry name" value="RHH_NikR_HicB-like"/>
    <property type="match status" value="1"/>
</dbReference>
<evidence type="ECO:0000313" key="5">
    <source>
        <dbReference type="Proteomes" id="UP000189161"/>
    </source>
</evidence>
<dbReference type="OrthoDB" id="9807959at2"/>
<gene>
    <name evidence="2" type="ORF">BKK51_05190</name>
    <name evidence="3" type="ORF">BKK52_07255</name>
</gene>
<keyword evidence="5" id="KW-1185">Reference proteome</keyword>
<dbReference type="AlphaFoldDB" id="A0A1V3J0G6"/>
<evidence type="ECO:0000313" key="3">
    <source>
        <dbReference type="EMBL" id="OOF47944.1"/>
    </source>
</evidence>
<dbReference type="EMBL" id="MLHL01000039">
    <property type="protein sequence ID" value="OOF47944.1"/>
    <property type="molecule type" value="Genomic_DNA"/>
</dbReference>
<evidence type="ECO:0000259" key="1">
    <source>
        <dbReference type="Pfam" id="PF15919"/>
    </source>
</evidence>
<protein>
    <submittedName>
        <fullName evidence="3">CopG family transcriptional regulator</fullName>
    </submittedName>
</protein>
<reference evidence="4 5" key="1">
    <citation type="submission" date="2016-10" db="EMBL/GenBank/DDBJ databases">
        <title>Rodentibacter gen. nov. and new species.</title>
        <authorList>
            <person name="Christensen H."/>
        </authorList>
    </citation>
    <scope>NUCLEOTIDE SEQUENCE [LARGE SCALE GENOMIC DNA]</scope>
    <source>
        <strain evidence="2 4">H1983213011</strain>
        <strain evidence="3 5">H1987082031</strain>
    </source>
</reference>
<name>A0A1V3J0G6_9PAST</name>
<accession>A0A1V3IU39</accession>
<sequence>MIFTVGVETPDNEDQAFGMIVPALCRLNYGCFSAADEVETEAITLNLESMADDGVDLATIKDKGVAHYKADPEYADFDAWLLVDIDITPYLGEKQPLEISIPEYLLKAIDRRIAAMGNFYNDRSDFFATAAHRELFARSNQV</sequence>
<organism evidence="3 5">
    <name type="scientific">Rodentibacter trehalosifermentans</name>
    <dbReference type="NCBI Taxonomy" id="1908263"/>
    <lineage>
        <taxon>Bacteria</taxon>
        <taxon>Pseudomonadati</taxon>
        <taxon>Pseudomonadota</taxon>
        <taxon>Gammaproteobacteria</taxon>
        <taxon>Pasteurellales</taxon>
        <taxon>Pasteurellaceae</taxon>
        <taxon>Rodentibacter</taxon>
    </lineage>
</organism>
<feature type="domain" description="HicB-like antitoxin of toxin-antitoxin system" evidence="1">
    <location>
        <begin position="5"/>
        <end position="131"/>
    </location>
</feature>
<evidence type="ECO:0000313" key="4">
    <source>
        <dbReference type="Proteomes" id="UP000188728"/>
    </source>
</evidence>
<dbReference type="Pfam" id="PF15919">
    <property type="entry name" value="HicB_lk_antitox"/>
    <property type="match status" value="1"/>
</dbReference>
<accession>A0A1V3J0G6</accession>
<dbReference type="Proteomes" id="UP000189161">
    <property type="component" value="Unassembled WGS sequence"/>
</dbReference>
<dbReference type="EMBL" id="MLHK01000025">
    <property type="protein sequence ID" value="OOF45799.1"/>
    <property type="molecule type" value="Genomic_DNA"/>
</dbReference>
<dbReference type="Proteomes" id="UP000188728">
    <property type="component" value="Unassembled WGS sequence"/>
</dbReference>
<dbReference type="RefSeq" id="WP_077473907.1">
    <property type="nucleotide sequence ID" value="NZ_MLHK01000025.1"/>
</dbReference>
<dbReference type="InterPro" id="IPR031807">
    <property type="entry name" value="HicB-like"/>
</dbReference>
<proteinExistence type="predicted"/>